<dbReference type="AlphaFoldDB" id="A0A9X5B550"/>
<dbReference type="InterPro" id="IPR050166">
    <property type="entry name" value="ABC_transporter_ATP-bind"/>
</dbReference>
<dbReference type="SUPFAM" id="SSF52540">
    <property type="entry name" value="P-loop containing nucleoside triphosphate hydrolases"/>
    <property type="match status" value="1"/>
</dbReference>
<accession>A0A9X5B550</accession>
<evidence type="ECO:0000313" key="8">
    <source>
        <dbReference type="Proteomes" id="UP000460751"/>
    </source>
</evidence>
<dbReference type="CDD" id="cd03293">
    <property type="entry name" value="ABC_NrtD_SsuB_transporters"/>
    <property type="match status" value="1"/>
</dbReference>
<dbReference type="PANTHER" id="PTHR42788:SF13">
    <property type="entry name" value="ALIPHATIC SULFONATES IMPORT ATP-BINDING PROTEIN SSUB"/>
    <property type="match status" value="1"/>
</dbReference>
<dbReference type="InterPro" id="IPR003593">
    <property type="entry name" value="AAA+_ATPase"/>
</dbReference>
<proteinExistence type="inferred from homology"/>
<dbReference type="PROSITE" id="PS00211">
    <property type="entry name" value="ABC_TRANSPORTER_1"/>
    <property type="match status" value="1"/>
</dbReference>
<evidence type="ECO:0000256" key="4">
    <source>
        <dbReference type="ARBA" id="ARBA00022840"/>
    </source>
</evidence>
<dbReference type="InterPro" id="IPR017871">
    <property type="entry name" value="ABC_transporter-like_CS"/>
</dbReference>
<gene>
    <name evidence="7" type="ORF">GLW01_04515</name>
</gene>
<keyword evidence="8" id="KW-1185">Reference proteome</keyword>
<evidence type="ECO:0000256" key="2">
    <source>
        <dbReference type="ARBA" id="ARBA00022448"/>
    </source>
</evidence>
<dbReference type="Pfam" id="PF00005">
    <property type="entry name" value="ABC_tran"/>
    <property type="match status" value="1"/>
</dbReference>
<organism evidence="7 8">
    <name type="scientific">Vreelandella halophila</name>
    <dbReference type="NCBI Taxonomy" id="86177"/>
    <lineage>
        <taxon>Bacteria</taxon>
        <taxon>Pseudomonadati</taxon>
        <taxon>Pseudomonadota</taxon>
        <taxon>Gammaproteobacteria</taxon>
        <taxon>Oceanospirillales</taxon>
        <taxon>Halomonadaceae</taxon>
        <taxon>Vreelandella</taxon>
    </lineage>
</organism>
<dbReference type="GO" id="GO:0016887">
    <property type="term" value="F:ATP hydrolysis activity"/>
    <property type="evidence" value="ECO:0007669"/>
    <property type="project" value="InterPro"/>
</dbReference>
<dbReference type="Proteomes" id="UP000460751">
    <property type="component" value="Unassembled WGS sequence"/>
</dbReference>
<dbReference type="SMART" id="SM00382">
    <property type="entry name" value="AAA"/>
    <property type="match status" value="1"/>
</dbReference>
<reference evidence="7 8" key="1">
    <citation type="submission" date="2019-11" db="EMBL/GenBank/DDBJ databases">
        <title>Genome sequences of 17 halophilic strains isolated from different environments.</title>
        <authorList>
            <person name="Furrow R.E."/>
        </authorList>
    </citation>
    <scope>NUCLEOTIDE SEQUENCE [LARGE SCALE GENOMIC DNA]</scope>
    <source>
        <strain evidence="7 8">22507_15_FS</strain>
    </source>
</reference>
<keyword evidence="3" id="KW-0547">Nucleotide-binding</keyword>
<name>A0A9X5B550_9GAMM</name>
<evidence type="ECO:0000313" key="7">
    <source>
        <dbReference type="EMBL" id="MYL26053.1"/>
    </source>
</evidence>
<dbReference type="GO" id="GO:0005524">
    <property type="term" value="F:ATP binding"/>
    <property type="evidence" value="ECO:0007669"/>
    <property type="project" value="UniProtKB-KW"/>
</dbReference>
<dbReference type="Gene3D" id="3.40.50.300">
    <property type="entry name" value="P-loop containing nucleotide triphosphate hydrolases"/>
    <property type="match status" value="1"/>
</dbReference>
<evidence type="ECO:0000259" key="6">
    <source>
        <dbReference type="PROSITE" id="PS50893"/>
    </source>
</evidence>
<feature type="domain" description="ABC transporter" evidence="6">
    <location>
        <begin position="5"/>
        <end position="233"/>
    </location>
</feature>
<evidence type="ECO:0000256" key="5">
    <source>
        <dbReference type="SAM" id="MobiDB-lite"/>
    </source>
</evidence>
<protein>
    <submittedName>
        <fullName evidence="7">ATP-binding cassette domain-containing protein</fullName>
    </submittedName>
</protein>
<keyword evidence="2" id="KW-0813">Transport</keyword>
<feature type="region of interest" description="Disordered" evidence="5">
    <location>
        <begin position="248"/>
        <end position="271"/>
    </location>
</feature>
<dbReference type="OrthoDB" id="9802264at2"/>
<dbReference type="InterPro" id="IPR003439">
    <property type="entry name" value="ABC_transporter-like_ATP-bd"/>
</dbReference>
<sequence length="271" mass="29871">MGASIQINGITHQFSPKGEVVLQDLMMDIGAGSNIALIGESGCGKSTLLHMLAGLLIPSEGCVKINGRQVTRAHPEWNMMFQRPGLYPWLNVRQNVALGLQFTGQTQNLKGRIDEMLELVGLRDRSEARIQDLSGGQQQRVALARSLAVEPQMILLDEPFSALDAFTRRNLQLEVSSIARDKGITLVLVTHDIDEALNMGERVVVMGRNPGTFRSIMDIDLSFPRNPMHPAFTEIREDLMDRFRASVETPADSETTGHTSQTPDPKEIANG</sequence>
<keyword evidence="4 7" id="KW-0067">ATP-binding</keyword>
<dbReference type="InterPro" id="IPR027417">
    <property type="entry name" value="P-loop_NTPase"/>
</dbReference>
<dbReference type="PROSITE" id="PS50893">
    <property type="entry name" value="ABC_TRANSPORTER_2"/>
    <property type="match status" value="1"/>
</dbReference>
<evidence type="ECO:0000256" key="1">
    <source>
        <dbReference type="ARBA" id="ARBA00005417"/>
    </source>
</evidence>
<dbReference type="EMBL" id="WMEX01000002">
    <property type="protein sequence ID" value="MYL26053.1"/>
    <property type="molecule type" value="Genomic_DNA"/>
</dbReference>
<evidence type="ECO:0000256" key="3">
    <source>
        <dbReference type="ARBA" id="ARBA00022741"/>
    </source>
</evidence>
<comment type="similarity">
    <text evidence="1">Belongs to the ABC transporter superfamily.</text>
</comment>
<feature type="compositionally biased region" description="Polar residues" evidence="5">
    <location>
        <begin position="252"/>
        <end position="263"/>
    </location>
</feature>
<comment type="caution">
    <text evidence="7">The sequence shown here is derived from an EMBL/GenBank/DDBJ whole genome shotgun (WGS) entry which is preliminary data.</text>
</comment>
<dbReference type="PANTHER" id="PTHR42788">
    <property type="entry name" value="TAURINE IMPORT ATP-BINDING PROTEIN-RELATED"/>
    <property type="match status" value="1"/>
</dbReference>